<protein>
    <submittedName>
        <fullName evidence="1">Uncharacterized protein</fullName>
    </submittedName>
</protein>
<keyword evidence="2" id="KW-1185">Reference proteome</keyword>
<dbReference type="eggNOG" id="ENOG5032WRB">
    <property type="taxonomic scope" value="Bacteria"/>
</dbReference>
<dbReference type="STRING" id="715226.ABI_17580"/>
<dbReference type="Proteomes" id="UP000006512">
    <property type="component" value="Unassembled WGS sequence"/>
</dbReference>
<dbReference type="AlphaFoldDB" id="F4QKL6"/>
<evidence type="ECO:0000313" key="1">
    <source>
        <dbReference type="EMBL" id="EGF93318.1"/>
    </source>
</evidence>
<reference evidence="2" key="1">
    <citation type="submission" date="2011-03" db="EMBL/GenBank/DDBJ databases">
        <title>Draft genome sequence of Brevundimonas diminuta.</title>
        <authorList>
            <person name="Brown P.J.B."/>
            <person name="Buechlein A."/>
            <person name="Hemmerich C."/>
            <person name="Brun Y.V."/>
        </authorList>
    </citation>
    <scope>NUCLEOTIDE SEQUENCE [LARGE SCALE GENOMIC DNA]</scope>
    <source>
        <strain evidence="2">C19</strain>
    </source>
</reference>
<dbReference type="HOGENOM" id="CLU_1244889_0_0_5"/>
<gene>
    <name evidence="1" type="ORF">ABI_17580</name>
</gene>
<sequence length="215" mass="23711">MKVKQKQGTRGSLKWLQLCVNGQPEVLQHVELGDVTWLSPLKADDYAEYRDAAFLDCVKLGHHAHDLAAFWPARGPQWDALGRAGDKVVLVEAKAYLKEMVSTCAAGEASKARISAAFRQVCDDLGVLDHTPWLTGYYQLANRIAHLWFLRQAGVDAHLLLVGFVNDADMKGPTVAAKWETAYRVAEAGLGIAAGHKLSPYIHHIYPDVRRIGVS</sequence>
<dbReference type="RefSeq" id="WP_006272514.1">
    <property type="nucleotide sequence ID" value="NZ_GL883077.1"/>
</dbReference>
<name>F4QKL6_9CAUL</name>
<evidence type="ECO:0000313" key="2">
    <source>
        <dbReference type="Proteomes" id="UP000006512"/>
    </source>
</evidence>
<organism evidence="1 2">
    <name type="scientific">Asticcacaulis biprosthecium C19</name>
    <dbReference type="NCBI Taxonomy" id="715226"/>
    <lineage>
        <taxon>Bacteria</taxon>
        <taxon>Pseudomonadati</taxon>
        <taxon>Pseudomonadota</taxon>
        <taxon>Alphaproteobacteria</taxon>
        <taxon>Caulobacterales</taxon>
        <taxon>Caulobacteraceae</taxon>
        <taxon>Asticcacaulis</taxon>
    </lineage>
</organism>
<dbReference type="EMBL" id="GL883077">
    <property type="protein sequence ID" value="EGF93318.1"/>
    <property type="molecule type" value="Genomic_DNA"/>
</dbReference>
<accession>F4QKL6</accession>
<dbReference type="OrthoDB" id="8446429at2"/>
<proteinExistence type="predicted"/>